<keyword evidence="1" id="KW-0472">Membrane</keyword>
<comment type="caution">
    <text evidence="2">The sequence shown here is derived from an EMBL/GenBank/DDBJ whole genome shotgun (WGS) entry which is preliminary data.</text>
</comment>
<feature type="transmembrane region" description="Helical" evidence="1">
    <location>
        <begin position="173"/>
        <end position="191"/>
    </location>
</feature>
<organism evidence="2 3">
    <name type="scientific">Actinoplanes lutulentus</name>
    <dbReference type="NCBI Taxonomy" id="1287878"/>
    <lineage>
        <taxon>Bacteria</taxon>
        <taxon>Bacillati</taxon>
        <taxon>Actinomycetota</taxon>
        <taxon>Actinomycetes</taxon>
        <taxon>Micromonosporales</taxon>
        <taxon>Micromonosporaceae</taxon>
        <taxon>Actinoplanes</taxon>
    </lineage>
</organism>
<protein>
    <submittedName>
        <fullName evidence="2">Uncharacterized protein</fullName>
    </submittedName>
</protein>
<sequence length="201" mass="21121">MKLARAALMSFAVVDVAATVLAVGHYEDRITVVTHGRPDIGLAFYAYGLAEFVLGRDVLTIAGAVWVFVLVAALTLTWRVLRPRRQAPVAGRRALVPSGRALVAGGRVLVSGGRAFVAGGRVLVSSGRVLREERPVLVIAGVLVTVRAVHYALTAPPSPIIDGLLNTRPIAYPLWTVAAVAVVVAAARLAAQLRERAPGPA</sequence>
<gene>
    <name evidence="2" type="ORF">B0I29_1162</name>
</gene>
<feature type="transmembrane region" description="Helical" evidence="1">
    <location>
        <begin position="58"/>
        <end position="78"/>
    </location>
</feature>
<keyword evidence="1" id="KW-0812">Transmembrane</keyword>
<proteinExistence type="predicted"/>
<dbReference type="AlphaFoldDB" id="A0A327Z5E3"/>
<evidence type="ECO:0000313" key="3">
    <source>
        <dbReference type="Proteomes" id="UP000249341"/>
    </source>
</evidence>
<keyword evidence="1" id="KW-1133">Transmembrane helix</keyword>
<accession>A0A327Z5E3</accession>
<name>A0A327Z5E3_9ACTN</name>
<dbReference type="EMBL" id="QLMJ01000016">
    <property type="protein sequence ID" value="RAK30343.1"/>
    <property type="molecule type" value="Genomic_DNA"/>
</dbReference>
<feature type="transmembrane region" description="Helical" evidence="1">
    <location>
        <begin position="136"/>
        <end position="153"/>
    </location>
</feature>
<dbReference type="OrthoDB" id="4174975at2"/>
<evidence type="ECO:0000313" key="2">
    <source>
        <dbReference type="EMBL" id="RAK30343.1"/>
    </source>
</evidence>
<dbReference type="RefSeq" id="WP_111652412.1">
    <property type="nucleotide sequence ID" value="NZ_JACHWI010000010.1"/>
</dbReference>
<reference evidence="2 3" key="1">
    <citation type="submission" date="2018-06" db="EMBL/GenBank/DDBJ databases">
        <title>Genomic Encyclopedia of Type Strains, Phase III (KMG-III): the genomes of soil and plant-associated and newly described type strains.</title>
        <authorList>
            <person name="Whitman W."/>
        </authorList>
    </citation>
    <scope>NUCLEOTIDE SEQUENCE [LARGE SCALE GENOMIC DNA]</scope>
    <source>
        <strain evidence="2 3">CGMCC 4.7090</strain>
    </source>
</reference>
<evidence type="ECO:0000256" key="1">
    <source>
        <dbReference type="SAM" id="Phobius"/>
    </source>
</evidence>
<dbReference type="Proteomes" id="UP000249341">
    <property type="component" value="Unassembled WGS sequence"/>
</dbReference>
<keyword evidence="3" id="KW-1185">Reference proteome</keyword>